<organism evidence="2 3">
    <name type="scientific">Lentibacillus kapialis</name>
    <dbReference type="NCBI Taxonomy" id="340214"/>
    <lineage>
        <taxon>Bacteria</taxon>
        <taxon>Bacillati</taxon>
        <taxon>Bacillota</taxon>
        <taxon>Bacilli</taxon>
        <taxon>Bacillales</taxon>
        <taxon>Bacillaceae</taxon>
        <taxon>Lentibacillus</taxon>
    </lineage>
</organism>
<feature type="compositionally biased region" description="Polar residues" evidence="1">
    <location>
        <begin position="25"/>
        <end position="47"/>
    </location>
</feature>
<evidence type="ECO:0000313" key="2">
    <source>
        <dbReference type="EMBL" id="GGJ83379.1"/>
    </source>
</evidence>
<feature type="compositionally biased region" description="Low complexity" evidence="1">
    <location>
        <begin position="48"/>
        <end position="63"/>
    </location>
</feature>
<proteinExistence type="predicted"/>
<evidence type="ECO:0000313" key="3">
    <source>
        <dbReference type="Proteomes" id="UP000658382"/>
    </source>
</evidence>
<reference evidence="2" key="2">
    <citation type="submission" date="2020-09" db="EMBL/GenBank/DDBJ databases">
        <authorList>
            <person name="Sun Q."/>
            <person name="Ohkuma M."/>
        </authorList>
    </citation>
    <scope>NUCLEOTIDE SEQUENCE</scope>
    <source>
        <strain evidence="2">JCM 12580</strain>
    </source>
</reference>
<evidence type="ECO:0000256" key="1">
    <source>
        <dbReference type="SAM" id="MobiDB-lite"/>
    </source>
</evidence>
<feature type="compositionally biased region" description="Basic and acidic residues" evidence="1">
    <location>
        <begin position="88"/>
        <end position="98"/>
    </location>
</feature>
<feature type="region of interest" description="Disordered" evidence="1">
    <location>
        <begin position="19"/>
        <end position="106"/>
    </location>
</feature>
<protein>
    <submittedName>
        <fullName evidence="2">Uncharacterized protein</fullName>
    </submittedName>
</protein>
<accession>A0A917PM26</accession>
<name>A0A917PM26_9BACI</name>
<keyword evidence="3" id="KW-1185">Reference proteome</keyword>
<dbReference type="AlphaFoldDB" id="A0A917PM26"/>
<gene>
    <name evidence="2" type="ORF">GCM10007063_02350</name>
</gene>
<dbReference type="RefSeq" id="WP_188631223.1">
    <property type="nucleotide sequence ID" value="NZ_BMNQ01000002.1"/>
</dbReference>
<dbReference type="Proteomes" id="UP000658382">
    <property type="component" value="Unassembled WGS sequence"/>
</dbReference>
<dbReference type="EMBL" id="BMNQ01000002">
    <property type="protein sequence ID" value="GGJ83379.1"/>
    <property type="molecule type" value="Genomic_DNA"/>
</dbReference>
<sequence length="157" mass="17624">MEVILIILAIVASISGLFKDKSDTDTPVPQRKNNQSEPTPAPSGSGQTRSSTENETETQTTVSASSIEEQQDEQRKQLAERMNTTKHQYTEQEHDAIISHKTRKSDTDLTDQQLKLRKNMNNNLTRSGLINGVIMSEVLGQSRAVKPYRSIITQRKK</sequence>
<comment type="caution">
    <text evidence="2">The sequence shown here is derived from an EMBL/GenBank/DDBJ whole genome shotgun (WGS) entry which is preliminary data.</text>
</comment>
<reference evidence="2" key="1">
    <citation type="journal article" date="2014" name="Int. J. Syst. Evol. Microbiol.">
        <title>Complete genome sequence of Corynebacterium casei LMG S-19264T (=DSM 44701T), isolated from a smear-ripened cheese.</title>
        <authorList>
            <consortium name="US DOE Joint Genome Institute (JGI-PGF)"/>
            <person name="Walter F."/>
            <person name="Albersmeier A."/>
            <person name="Kalinowski J."/>
            <person name="Ruckert C."/>
        </authorList>
    </citation>
    <scope>NUCLEOTIDE SEQUENCE</scope>
    <source>
        <strain evidence="2">JCM 12580</strain>
    </source>
</reference>